<evidence type="ECO:0000256" key="1">
    <source>
        <dbReference type="SAM" id="MobiDB-lite"/>
    </source>
</evidence>
<proteinExistence type="predicted"/>
<dbReference type="EMBL" id="QYUK01000020">
    <property type="protein sequence ID" value="RJF80240.1"/>
    <property type="molecule type" value="Genomic_DNA"/>
</dbReference>
<feature type="compositionally biased region" description="Low complexity" evidence="1">
    <location>
        <begin position="131"/>
        <end position="142"/>
    </location>
</feature>
<dbReference type="RefSeq" id="WP_119782897.1">
    <property type="nucleotide sequence ID" value="NZ_QYUK01000020.1"/>
</dbReference>
<keyword evidence="3" id="KW-1185">Reference proteome</keyword>
<dbReference type="Proteomes" id="UP000284605">
    <property type="component" value="Unassembled WGS sequence"/>
</dbReference>
<dbReference type="AlphaFoldDB" id="A0A418VTF6"/>
<protein>
    <submittedName>
        <fullName evidence="2">DUF4393 domain-containing protein</fullName>
    </submittedName>
</protein>
<organism evidence="2 3">
    <name type="scientific">Oleomonas cavernae</name>
    <dbReference type="NCBI Taxonomy" id="2320859"/>
    <lineage>
        <taxon>Bacteria</taxon>
        <taxon>Pseudomonadati</taxon>
        <taxon>Pseudomonadota</taxon>
        <taxon>Alphaproteobacteria</taxon>
        <taxon>Acetobacterales</taxon>
        <taxon>Acetobacteraceae</taxon>
        <taxon>Oleomonas</taxon>
    </lineage>
</organism>
<sequence>MLPLPQPPSRMFADLLQQAVDQSKPQAYDYLFAAILRELVPDEARIISFLSDGARHALVQLHSGTLLGSAQSRTLMMENVNAVAKNAGASLHESGHYYIGRLKRLGLIEFGPRTRSCWCSTSCWKTAAKCARPSPASSPGRASEPRSRERRCA</sequence>
<comment type="caution">
    <text evidence="2">The sequence shown here is derived from an EMBL/GenBank/DDBJ whole genome shotgun (WGS) entry which is preliminary data.</text>
</comment>
<dbReference type="Gene3D" id="3.30.110.190">
    <property type="match status" value="1"/>
</dbReference>
<feature type="region of interest" description="Disordered" evidence="1">
    <location>
        <begin position="131"/>
        <end position="153"/>
    </location>
</feature>
<dbReference type="OrthoDB" id="3783346at2"/>
<dbReference type="InterPro" id="IPR025506">
    <property type="entry name" value="Abi_alpha"/>
</dbReference>
<name>A0A418VTF6_9PROT</name>
<gene>
    <name evidence="2" type="ORF">D3874_27555</name>
</gene>
<accession>A0A418VTF6</accession>
<evidence type="ECO:0000313" key="3">
    <source>
        <dbReference type="Proteomes" id="UP000284605"/>
    </source>
</evidence>
<dbReference type="Pfam" id="PF14337">
    <property type="entry name" value="Abi_alpha"/>
    <property type="match status" value="1"/>
</dbReference>
<evidence type="ECO:0000313" key="2">
    <source>
        <dbReference type="EMBL" id="RJF80240.1"/>
    </source>
</evidence>
<reference evidence="2 3" key="1">
    <citation type="submission" date="2018-09" db="EMBL/GenBank/DDBJ databases">
        <authorList>
            <person name="Zhu H."/>
        </authorList>
    </citation>
    <scope>NUCLEOTIDE SEQUENCE [LARGE SCALE GENOMIC DNA]</scope>
    <source>
        <strain evidence="2 3">K1W22B-8</strain>
    </source>
</reference>
<feature type="compositionally biased region" description="Basic and acidic residues" evidence="1">
    <location>
        <begin position="143"/>
        <end position="153"/>
    </location>
</feature>